<evidence type="ECO:0000256" key="1">
    <source>
        <dbReference type="SAM" id="Phobius"/>
    </source>
</evidence>
<comment type="caution">
    <text evidence="2">The sequence shown here is derived from an EMBL/GenBank/DDBJ whole genome shotgun (WGS) entry which is preliminary data.</text>
</comment>
<evidence type="ECO:0000313" key="2">
    <source>
        <dbReference type="EMBL" id="KAK1585551.1"/>
    </source>
</evidence>
<protein>
    <submittedName>
        <fullName evidence="2">Uncharacterized protein</fullName>
    </submittedName>
</protein>
<proteinExistence type="predicted"/>
<accession>A0AAD8PVT8</accession>
<keyword evidence="3" id="KW-1185">Reference proteome</keyword>
<dbReference type="EMBL" id="JAHLJV010000043">
    <property type="protein sequence ID" value="KAK1585551.1"/>
    <property type="molecule type" value="Genomic_DNA"/>
</dbReference>
<name>A0AAD8PVT8_9PEZI</name>
<reference evidence="2" key="1">
    <citation type="submission" date="2021-06" db="EMBL/GenBank/DDBJ databases">
        <title>Comparative genomics, transcriptomics and evolutionary studies reveal genomic signatures of adaptation to plant cell wall in hemibiotrophic fungi.</title>
        <authorList>
            <consortium name="DOE Joint Genome Institute"/>
            <person name="Baroncelli R."/>
            <person name="Diaz J.F."/>
            <person name="Benocci T."/>
            <person name="Peng M."/>
            <person name="Battaglia E."/>
            <person name="Haridas S."/>
            <person name="Andreopoulos W."/>
            <person name="Labutti K."/>
            <person name="Pangilinan J."/>
            <person name="Floch G.L."/>
            <person name="Makela M.R."/>
            <person name="Henrissat B."/>
            <person name="Grigoriev I.V."/>
            <person name="Crouch J.A."/>
            <person name="De Vries R.P."/>
            <person name="Sukno S.A."/>
            <person name="Thon M.R."/>
        </authorList>
    </citation>
    <scope>NUCLEOTIDE SEQUENCE</scope>
    <source>
        <strain evidence="2">CBS 125086</strain>
    </source>
</reference>
<gene>
    <name evidence="2" type="ORF">LY79DRAFT_265979</name>
</gene>
<evidence type="ECO:0000313" key="3">
    <source>
        <dbReference type="Proteomes" id="UP001230504"/>
    </source>
</evidence>
<dbReference type="RefSeq" id="XP_060412572.1">
    <property type="nucleotide sequence ID" value="XM_060551978.1"/>
</dbReference>
<keyword evidence="1" id="KW-0472">Membrane</keyword>
<organism evidence="2 3">
    <name type="scientific">Colletotrichum navitas</name>
    <dbReference type="NCBI Taxonomy" id="681940"/>
    <lineage>
        <taxon>Eukaryota</taxon>
        <taxon>Fungi</taxon>
        <taxon>Dikarya</taxon>
        <taxon>Ascomycota</taxon>
        <taxon>Pezizomycotina</taxon>
        <taxon>Sordariomycetes</taxon>
        <taxon>Hypocreomycetidae</taxon>
        <taxon>Glomerellales</taxon>
        <taxon>Glomerellaceae</taxon>
        <taxon>Colletotrichum</taxon>
        <taxon>Colletotrichum graminicola species complex</taxon>
    </lineage>
</organism>
<dbReference type="Proteomes" id="UP001230504">
    <property type="component" value="Unassembled WGS sequence"/>
</dbReference>
<feature type="transmembrane region" description="Helical" evidence="1">
    <location>
        <begin position="6"/>
        <end position="25"/>
    </location>
</feature>
<keyword evidence="1" id="KW-0812">Transmembrane</keyword>
<dbReference type="AlphaFoldDB" id="A0AAD8PVT8"/>
<dbReference type="GeneID" id="85436218"/>
<keyword evidence="1" id="KW-1133">Transmembrane helix</keyword>
<sequence length="479" mass="49553">MRTLTIVWYLGITFCPSFFFLLCLASPSLDSFIGQVAGQSRNDNVSGHVLNCLFNGPEHPLIHAEGTAQGPLVDGDRIVVPNGREIQLRSRGDEPRGRRCGPLDGGCREGGSRRALRALTLFPLLPCRRRCNLGLGLLLLQLAQRVLKRNVWVLVAIHGGVVARGRDHARIGAVLVGCVYRCRGRDRVRGSGAAMATRAAAQAAQDLVAHESADLKTRLDANGAEDGLADGGGAGIGGKGHQTRDAVGEVANVLGRIDAAVTMAALTPDEQAIALLEAVDPAGGELGGRLFLVAGQGGEDGFGLLAELFVGRMAAGSLDLLVPAQDELFDVRPVAKAQARAAQLGVVAIEAGVLWTQGVGDRGLGDVLAILIVEPVDAGLVARADGLRVGPTAQGAALVEREGGAFLRGGDGVLGAVGTGAAGEDVGLRRVVEFVGGVVVCVLCVIVVRHFDSRGGASFAVRPIACARTGDLTPQKAGY</sequence>